<dbReference type="AlphaFoldDB" id="A0A4R0NP88"/>
<evidence type="ECO:0000259" key="6">
    <source>
        <dbReference type="PROSITE" id="PS51007"/>
    </source>
</evidence>
<evidence type="ECO:0000256" key="4">
    <source>
        <dbReference type="PROSITE-ProRule" id="PRU00433"/>
    </source>
</evidence>
<organism evidence="7 8">
    <name type="scientific">Pedobacter psychroterrae</name>
    <dbReference type="NCBI Taxonomy" id="2530453"/>
    <lineage>
        <taxon>Bacteria</taxon>
        <taxon>Pseudomonadati</taxon>
        <taxon>Bacteroidota</taxon>
        <taxon>Sphingobacteriia</taxon>
        <taxon>Sphingobacteriales</taxon>
        <taxon>Sphingobacteriaceae</taxon>
        <taxon>Pedobacter</taxon>
    </lineage>
</organism>
<dbReference type="GO" id="GO:0046872">
    <property type="term" value="F:metal ion binding"/>
    <property type="evidence" value="ECO:0007669"/>
    <property type="project" value="UniProtKB-KW"/>
</dbReference>
<dbReference type="EMBL" id="SJSL01000002">
    <property type="protein sequence ID" value="TCD01808.1"/>
    <property type="molecule type" value="Genomic_DNA"/>
</dbReference>
<evidence type="ECO:0000256" key="1">
    <source>
        <dbReference type="ARBA" id="ARBA00022617"/>
    </source>
</evidence>
<dbReference type="InterPro" id="IPR036909">
    <property type="entry name" value="Cyt_c-like_dom_sf"/>
</dbReference>
<evidence type="ECO:0000256" key="3">
    <source>
        <dbReference type="ARBA" id="ARBA00023004"/>
    </source>
</evidence>
<dbReference type="GO" id="GO:0009055">
    <property type="term" value="F:electron transfer activity"/>
    <property type="evidence" value="ECO:0007669"/>
    <property type="project" value="InterPro"/>
</dbReference>
<sequence>MTDIFITLLLATAIIMLGVAFLLLKVIRVFVEETINPTIFATPEEKRLRKLAKEQAAEDQTIAPESKQPSVWLRLMGLKPISEEKDLVMEHTFDGIAELDNPTPAWFMVLFYGTIIFGIIYLLNYHVFNWAPLQEEEYVIELKQAEEAKTAMLLKPGNGANKINENNVEQSKDAPVLQAGAGLFKTACAPCHGEKGEGIVGPNLTDEFWLHGGTVKDIFKTIKYGVPDKGMIAWEKTMRPKQIADITSYIMSLKGSKPAGAKAPQGTKL</sequence>
<dbReference type="Pfam" id="PF13442">
    <property type="entry name" value="Cytochrome_CBB3"/>
    <property type="match status" value="1"/>
</dbReference>
<evidence type="ECO:0000313" key="8">
    <source>
        <dbReference type="Proteomes" id="UP000293347"/>
    </source>
</evidence>
<gene>
    <name evidence="7" type="ORF">EZ437_10120</name>
</gene>
<feature type="domain" description="Cytochrome c" evidence="6">
    <location>
        <begin position="175"/>
        <end position="254"/>
    </location>
</feature>
<feature type="transmembrane region" description="Helical" evidence="5">
    <location>
        <begin position="7"/>
        <end position="27"/>
    </location>
</feature>
<dbReference type="OrthoDB" id="9811281at2"/>
<dbReference type="Proteomes" id="UP000293347">
    <property type="component" value="Unassembled WGS sequence"/>
</dbReference>
<dbReference type="InterPro" id="IPR038414">
    <property type="entry name" value="CcoP_N_sf"/>
</dbReference>
<keyword evidence="5" id="KW-0472">Membrane</keyword>
<keyword evidence="2 4" id="KW-0479">Metal-binding</keyword>
<dbReference type="SUPFAM" id="SSF46626">
    <property type="entry name" value="Cytochrome c"/>
    <property type="match status" value="1"/>
</dbReference>
<dbReference type="PROSITE" id="PS51007">
    <property type="entry name" value="CYTC"/>
    <property type="match status" value="1"/>
</dbReference>
<keyword evidence="1 4" id="KW-0349">Heme</keyword>
<evidence type="ECO:0000256" key="5">
    <source>
        <dbReference type="SAM" id="Phobius"/>
    </source>
</evidence>
<reference evidence="7 8" key="1">
    <citation type="submission" date="2019-02" db="EMBL/GenBank/DDBJ databases">
        <title>Pedobacter sp. RP-1-14 sp. nov., isolated from Arctic soil.</title>
        <authorList>
            <person name="Dahal R.H."/>
        </authorList>
    </citation>
    <scope>NUCLEOTIDE SEQUENCE [LARGE SCALE GENOMIC DNA]</scope>
    <source>
        <strain evidence="7 8">RP-1-14</strain>
    </source>
</reference>
<keyword evidence="8" id="KW-1185">Reference proteome</keyword>
<keyword evidence="3 4" id="KW-0408">Iron</keyword>
<dbReference type="InterPro" id="IPR050597">
    <property type="entry name" value="Cytochrome_c_Oxidase_Subunit"/>
</dbReference>
<keyword evidence="5" id="KW-1133">Transmembrane helix</keyword>
<name>A0A4R0NP88_9SPHI</name>
<accession>A0A4R0NP88</accession>
<dbReference type="Gene3D" id="1.10.760.10">
    <property type="entry name" value="Cytochrome c-like domain"/>
    <property type="match status" value="1"/>
</dbReference>
<dbReference type="Gene3D" id="6.10.280.130">
    <property type="match status" value="1"/>
</dbReference>
<dbReference type="GO" id="GO:0020037">
    <property type="term" value="F:heme binding"/>
    <property type="evidence" value="ECO:0007669"/>
    <property type="project" value="InterPro"/>
</dbReference>
<protein>
    <submittedName>
        <fullName evidence="7">C-type cytochrome</fullName>
    </submittedName>
</protein>
<comment type="caution">
    <text evidence="7">The sequence shown here is derived from an EMBL/GenBank/DDBJ whole genome shotgun (WGS) entry which is preliminary data.</text>
</comment>
<feature type="transmembrane region" description="Helical" evidence="5">
    <location>
        <begin position="105"/>
        <end position="123"/>
    </location>
</feature>
<dbReference type="PANTHER" id="PTHR33751:SF1">
    <property type="entry name" value="CBB3-TYPE CYTOCHROME C OXIDASE SUBUNIT FIXP"/>
    <property type="match status" value="1"/>
</dbReference>
<evidence type="ECO:0000313" key="7">
    <source>
        <dbReference type="EMBL" id="TCD01808.1"/>
    </source>
</evidence>
<dbReference type="PANTHER" id="PTHR33751">
    <property type="entry name" value="CBB3-TYPE CYTOCHROME C OXIDASE SUBUNIT FIXP"/>
    <property type="match status" value="1"/>
</dbReference>
<proteinExistence type="predicted"/>
<keyword evidence="5" id="KW-0812">Transmembrane</keyword>
<dbReference type="InterPro" id="IPR009056">
    <property type="entry name" value="Cyt_c-like_dom"/>
</dbReference>
<dbReference type="Pfam" id="PF14715">
    <property type="entry name" value="FixP_N"/>
    <property type="match status" value="1"/>
</dbReference>
<dbReference type="InterPro" id="IPR032858">
    <property type="entry name" value="CcoP_N"/>
</dbReference>
<evidence type="ECO:0000256" key="2">
    <source>
        <dbReference type="ARBA" id="ARBA00022723"/>
    </source>
</evidence>